<sequence>MTQLSLKQSGYLRLKFDASAETGSVTGLGSVFGNVDSYGDMVMPGAFAKSLAQHKREGTMPLMLWMHDWAKPIGRWLDMEETDIGLLIRGQFNTQTTAGKDAFHHVTGGDVAGLSIGYNIPAGGSEFDRKTGVLKLLTLELFEVSVVSFPANRQALIQLGSKSELEDHLRKSGMSKEAARRVAFGGWPALDQSAPSDFSPLLAALQASARRF</sequence>
<dbReference type="OrthoDB" id="9804926at2"/>
<protein>
    <submittedName>
        <fullName evidence="5">HK97 family phage prohead protease</fullName>
    </submittedName>
</protein>
<evidence type="ECO:0000256" key="2">
    <source>
        <dbReference type="ARBA" id="ARBA00022670"/>
    </source>
</evidence>
<organism evidence="5 6">
    <name type="scientific">Aureimonas flava</name>
    <dbReference type="NCBI Taxonomy" id="2320271"/>
    <lineage>
        <taxon>Bacteria</taxon>
        <taxon>Pseudomonadati</taxon>
        <taxon>Pseudomonadota</taxon>
        <taxon>Alphaproteobacteria</taxon>
        <taxon>Hyphomicrobiales</taxon>
        <taxon>Aurantimonadaceae</taxon>
        <taxon>Aureimonas</taxon>
    </lineage>
</organism>
<keyword evidence="2 5" id="KW-0645">Protease</keyword>
<evidence type="ECO:0000313" key="5">
    <source>
        <dbReference type="EMBL" id="RIY00872.1"/>
    </source>
</evidence>
<dbReference type="Pfam" id="PF04586">
    <property type="entry name" value="Peptidase_S78"/>
    <property type="match status" value="1"/>
</dbReference>
<dbReference type="InterPro" id="IPR054613">
    <property type="entry name" value="Peptidase_S78_dom"/>
</dbReference>
<dbReference type="InterPro" id="IPR006433">
    <property type="entry name" value="Prohead_protease"/>
</dbReference>
<evidence type="ECO:0000256" key="1">
    <source>
        <dbReference type="ARBA" id="ARBA00022612"/>
    </source>
</evidence>
<evidence type="ECO:0000256" key="3">
    <source>
        <dbReference type="ARBA" id="ARBA00022801"/>
    </source>
</evidence>
<accession>A0A3A1WKP2</accession>
<dbReference type="NCBIfam" id="TIGR01543">
    <property type="entry name" value="proheadase_HK97"/>
    <property type="match status" value="1"/>
</dbReference>
<evidence type="ECO:0000313" key="6">
    <source>
        <dbReference type="Proteomes" id="UP000265750"/>
    </source>
</evidence>
<evidence type="ECO:0000259" key="4">
    <source>
        <dbReference type="Pfam" id="PF04586"/>
    </source>
</evidence>
<name>A0A3A1WKP2_9HYPH</name>
<reference evidence="6" key="1">
    <citation type="submission" date="2018-09" db="EMBL/GenBank/DDBJ databases">
        <authorList>
            <person name="Tuo L."/>
        </authorList>
    </citation>
    <scope>NUCLEOTIDE SEQUENCE [LARGE SCALE GENOMIC DNA]</scope>
    <source>
        <strain evidence="6">M2BS4Y-1</strain>
    </source>
</reference>
<dbReference type="GO" id="GO:0006508">
    <property type="term" value="P:proteolysis"/>
    <property type="evidence" value="ECO:0007669"/>
    <property type="project" value="UniProtKB-KW"/>
</dbReference>
<dbReference type="RefSeq" id="WP_119540074.1">
    <property type="nucleotide sequence ID" value="NZ_QYRN01000005.1"/>
</dbReference>
<keyword evidence="6" id="KW-1185">Reference proteome</keyword>
<feature type="domain" description="Prohead serine protease" evidence="4">
    <location>
        <begin position="21"/>
        <end position="163"/>
    </location>
</feature>
<dbReference type="EMBL" id="QYRN01000005">
    <property type="protein sequence ID" value="RIY00872.1"/>
    <property type="molecule type" value="Genomic_DNA"/>
</dbReference>
<dbReference type="Proteomes" id="UP000265750">
    <property type="component" value="Unassembled WGS sequence"/>
</dbReference>
<dbReference type="GO" id="GO:0008233">
    <property type="term" value="F:peptidase activity"/>
    <property type="evidence" value="ECO:0007669"/>
    <property type="project" value="UniProtKB-KW"/>
</dbReference>
<dbReference type="AlphaFoldDB" id="A0A3A1WKP2"/>
<keyword evidence="1" id="KW-1188">Viral release from host cell</keyword>
<keyword evidence="3" id="KW-0378">Hydrolase</keyword>
<proteinExistence type="predicted"/>
<comment type="caution">
    <text evidence="5">The sequence shown here is derived from an EMBL/GenBank/DDBJ whole genome shotgun (WGS) entry which is preliminary data.</text>
</comment>
<gene>
    <name evidence="5" type="ORF">D3218_10745</name>
</gene>